<name>A0A9X2I203_9FLAO</name>
<evidence type="ECO:0000313" key="3">
    <source>
        <dbReference type="Proteomes" id="UP001155280"/>
    </source>
</evidence>
<dbReference type="SUPFAM" id="SSF51230">
    <property type="entry name" value="Single hybrid motif"/>
    <property type="match status" value="1"/>
</dbReference>
<dbReference type="InterPro" id="IPR050739">
    <property type="entry name" value="MFP"/>
</dbReference>
<dbReference type="Gene3D" id="2.40.50.100">
    <property type="match status" value="1"/>
</dbReference>
<dbReference type="InterPro" id="IPR011053">
    <property type="entry name" value="Single_hybrid_motif"/>
</dbReference>
<dbReference type="PRINTS" id="PR01490">
    <property type="entry name" value="RTXTOXIND"/>
</dbReference>
<organism evidence="2 3">
    <name type="scientific">Christiangramia oceanisediminis</name>
    <dbReference type="NCBI Taxonomy" id="2920386"/>
    <lineage>
        <taxon>Bacteria</taxon>
        <taxon>Pseudomonadati</taxon>
        <taxon>Bacteroidota</taxon>
        <taxon>Flavobacteriia</taxon>
        <taxon>Flavobacteriales</taxon>
        <taxon>Flavobacteriaceae</taxon>
        <taxon>Christiangramia</taxon>
    </lineage>
</organism>
<dbReference type="AlphaFoldDB" id="A0A9X2I203"/>
<gene>
    <name evidence="2" type="ORF">MKO06_07655</name>
</gene>
<accession>A0A9X2I203</accession>
<keyword evidence="3" id="KW-1185">Reference proteome</keyword>
<proteinExistence type="predicted"/>
<evidence type="ECO:0000256" key="1">
    <source>
        <dbReference type="SAM" id="Coils"/>
    </source>
</evidence>
<dbReference type="PANTHER" id="PTHR30386">
    <property type="entry name" value="MEMBRANE FUSION SUBUNIT OF EMRAB-TOLC MULTIDRUG EFFLUX PUMP"/>
    <property type="match status" value="1"/>
</dbReference>
<feature type="coiled-coil region" evidence="1">
    <location>
        <begin position="129"/>
        <end position="226"/>
    </location>
</feature>
<protein>
    <submittedName>
        <fullName evidence="2">HlyD family secretion protein</fullName>
    </submittedName>
</protein>
<dbReference type="EMBL" id="JANCNS010000002">
    <property type="protein sequence ID" value="MCP9199774.1"/>
    <property type="molecule type" value="Genomic_DNA"/>
</dbReference>
<keyword evidence="1" id="KW-0175">Coiled coil</keyword>
<reference evidence="2" key="1">
    <citation type="submission" date="2022-07" db="EMBL/GenBank/DDBJ databases">
        <title>Gramela sediminis sp. nov., isolated from deep-sea sediment of the Indian Ocean.</title>
        <authorList>
            <person name="Shi H."/>
        </authorList>
    </citation>
    <scope>NUCLEOTIDE SEQUENCE</scope>
    <source>
        <strain evidence="2">GC03-9</strain>
    </source>
</reference>
<dbReference type="RefSeq" id="WP_241551588.1">
    <property type="nucleotide sequence ID" value="NZ_JANCNS010000002.1"/>
</dbReference>
<comment type="caution">
    <text evidence="2">The sequence shown here is derived from an EMBL/GenBank/DDBJ whole genome shotgun (WGS) entry which is preliminary data.</text>
</comment>
<evidence type="ECO:0000313" key="2">
    <source>
        <dbReference type="EMBL" id="MCP9199774.1"/>
    </source>
</evidence>
<dbReference type="Proteomes" id="UP001155280">
    <property type="component" value="Unassembled WGS sequence"/>
</dbReference>
<sequence length="448" mass="50806">MLNITTNTLHKDVDLKQYDSGKKVFHEKHNSYFNRFLKGFAISGIVILFLPWTQTVSGTGNVTTLQPEHRPQTIQSPIPGQIAQWYVQEGDRVQKGDTILRIAEVKGEYLDPNLVERTGQQVRAKSGSLVSYDEKISALENQITALQQEQELKLEQAQNKLEQAKLKIRSDSIDLQAAETNLSIAETQFNRTKQLQEEGLKAMTDVEEKRLKLQETQAKLISQENKLLASRNDLINARIELNRIRAEYSDKISKARSERSTAQSMRFETEAEVSKLENTFANYEIRDSLYYIKAPQNGYINKAIIGGIGETFKEGEKLVSIMPADYQLAVETFVEPLDLPLLHVGEKVRVQFDGWPAIVFSGWPNISYGTYGAEIVAIENYISTNGKYRVLLAPDPDDHEWPDALRVGSGANTLALLEDVPIWYEIWRHLNGFPPNYYTPENEKAAAK</sequence>